<feature type="compositionally biased region" description="Gly residues" evidence="3">
    <location>
        <begin position="544"/>
        <end position="555"/>
    </location>
</feature>
<dbReference type="Proteomes" id="UP001597135">
    <property type="component" value="Unassembled WGS sequence"/>
</dbReference>
<dbReference type="PANTHER" id="PTHR38340:SF1">
    <property type="entry name" value="S-LAYER PROTEIN"/>
    <property type="match status" value="1"/>
</dbReference>
<dbReference type="Gene3D" id="2.150.10.10">
    <property type="entry name" value="Serralysin-like metalloprotease, C-terminal"/>
    <property type="match status" value="4"/>
</dbReference>
<gene>
    <name evidence="4" type="ORF">ACFQ4E_20395</name>
</gene>
<comment type="subcellular location">
    <subcellularLocation>
        <location evidence="1">Secreted</location>
    </subcellularLocation>
</comment>
<dbReference type="InterPro" id="IPR011049">
    <property type="entry name" value="Serralysin-like_metalloprot_C"/>
</dbReference>
<evidence type="ECO:0008006" key="6">
    <source>
        <dbReference type="Google" id="ProtNLM"/>
    </source>
</evidence>
<dbReference type="PROSITE" id="PS01295">
    <property type="entry name" value="ISPD"/>
    <property type="match status" value="1"/>
</dbReference>
<evidence type="ECO:0000256" key="1">
    <source>
        <dbReference type="ARBA" id="ARBA00004613"/>
    </source>
</evidence>
<dbReference type="InterPro" id="IPR050557">
    <property type="entry name" value="RTX_toxin/Mannuronan_C5-epim"/>
</dbReference>
<evidence type="ECO:0000256" key="2">
    <source>
        <dbReference type="ARBA" id="ARBA00022525"/>
    </source>
</evidence>
<reference evidence="5" key="1">
    <citation type="journal article" date="2019" name="Int. J. Syst. Evol. Microbiol.">
        <title>The Global Catalogue of Microorganisms (GCM) 10K type strain sequencing project: providing services to taxonomists for standard genome sequencing and annotation.</title>
        <authorList>
            <consortium name="The Broad Institute Genomics Platform"/>
            <consortium name="The Broad Institute Genome Sequencing Center for Infectious Disease"/>
            <person name="Wu L."/>
            <person name="Ma J."/>
        </authorList>
    </citation>
    <scope>NUCLEOTIDE SEQUENCE [LARGE SCALE GENOMIC DNA]</scope>
    <source>
        <strain evidence="5">CCUG 62953</strain>
    </source>
</reference>
<proteinExistence type="predicted"/>
<feature type="non-terminal residue" evidence="4">
    <location>
        <position position="1"/>
    </location>
</feature>
<evidence type="ECO:0000313" key="5">
    <source>
        <dbReference type="Proteomes" id="UP001597135"/>
    </source>
</evidence>
<sequence length="675" mass="69039">ARAGTAALDEGAAQLATLEIGGRTVLLAATGGDAQLQSFALGKTGGIAARDTLGAEEGLSLMQGVSALETVTAFGQSFAILASRPLTGDSGALSVVRIDAEGGLTVTDHLIDGLETRFGAVSALAVARFGDELRVLAGGGDDGVSLFSLTESGRLVHRETLAHDTGLGLANVEALAMVATEAGLEAVAASQAAAGLSRFKIAVTGVTREGGAGAESLVGTRGDDLLIDGAGADRMEGRDGADRFVLIHDGARDVIADFELGRDVIDLSYTPMFYDTREVVIHETATGARITVRGDVTEIWSADGRTLDEELLRGALEIAGTRPPRLERVGDQPDPEPWPENPFPAPSSWAPNAPAPTPEADEGPGPFEPLREAYDSAQEAEDAAKDAAGRPSGSTRDEDTDQEPTPAPAPAPRPAPTPAPEAPEPTYVPRPGLTLKGKGKDDDLIGRDRDDKIAGKGGDDSLDGQGGNDTLLGGKDDDLLKGGAGDDLLKGSAGNDRLVGGDDDDVLKGGKDDDTLLGGAGDDVIKAAKGNDWMDGEAGDDLLAGGGGNDGLRGGAGDDRMNGGGGDDILLGEDGADVITGKAGRDRITGGTGDDILSGGKSGDVFVFRAGEGQDVITDFRSGQDVLELEMGARKLKALIDHADADGLWLDWDSGGVLLEGVKARDFDAGDVTFV</sequence>
<dbReference type="PANTHER" id="PTHR38340">
    <property type="entry name" value="S-LAYER PROTEIN"/>
    <property type="match status" value="1"/>
</dbReference>
<protein>
    <recommendedName>
        <fullName evidence="6">Calcium-binding protein</fullName>
    </recommendedName>
</protein>
<accession>A0ABW3ZNR1</accession>
<dbReference type="RefSeq" id="WP_386806372.1">
    <property type="nucleotide sequence ID" value="NZ_JBHTMU010000076.1"/>
</dbReference>
<keyword evidence="2" id="KW-0964">Secreted</keyword>
<name>A0ABW3ZNR1_9RHOB</name>
<evidence type="ECO:0000313" key="4">
    <source>
        <dbReference type="EMBL" id="MFD1344801.1"/>
    </source>
</evidence>
<dbReference type="EMBL" id="JBHTMU010000076">
    <property type="protein sequence ID" value="MFD1344801.1"/>
    <property type="molecule type" value="Genomic_DNA"/>
</dbReference>
<dbReference type="InterPro" id="IPR001343">
    <property type="entry name" value="Hemolysn_Ca-bd"/>
</dbReference>
<dbReference type="SUPFAM" id="SSF51120">
    <property type="entry name" value="beta-Roll"/>
    <property type="match status" value="2"/>
</dbReference>
<dbReference type="PRINTS" id="PR00313">
    <property type="entry name" value="CABNDNGRPT"/>
</dbReference>
<feature type="compositionally biased region" description="Basic and acidic residues" evidence="3">
    <location>
        <begin position="438"/>
        <end position="459"/>
    </location>
</feature>
<feature type="region of interest" description="Disordered" evidence="3">
    <location>
        <begin position="538"/>
        <end position="559"/>
    </location>
</feature>
<feature type="compositionally biased region" description="Pro residues" evidence="3">
    <location>
        <begin position="335"/>
        <end position="345"/>
    </location>
</feature>
<feature type="compositionally biased region" description="Pro residues" evidence="3">
    <location>
        <begin position="405"/>
        <end position="428"/>
    </location>
</feature>
<dbReference type="Pfam" id="PF00353">
    <property type="entry name" value="HemolysinCabind"/>
    <property type="match status" value="4"/>
</dbReference>
<dbReference type="InterPro" id="IPR018511">
    <property type="entry name" value="Hemolysin-typ_Ca-bd_CS"/>
</dbReference>
<comment type="caution">
    <text evidence="4">The sequence shown here is derived from an EMBL/GenBank/DDBJ whole genome shotgun (WGS) entry which is preliminary data.</text>
</comment>
<dbReference type="SUPFAM" id="SSF50956">
    <property type="entry name" value="Thermostable phytase (3-phytase)"/>
    <property type="match status" value="1"/>
</dbReference>
<feature type="region of interest" description="Disordered" evidence="3">
    <location>
        <begin position="322"/>
        <end position="521"/>
    </location>
</feature>
<organism evidence="4 5">
    <name type="scientific">Litorisediminicola beolgyonensis</name>
    <dbReference type="NCBI Taxonomy" id="1173614"/>
    <lineage>
        <taxon>Bacteria</taxon>
        <taxon>Pseudomonadati</taxon>
        <taxon>Pseudomonadota</taxon>
        <taxon>Alphaproteobacteria</taxon>
        <taxon>Rhodobacterales</taxon>
        <taxon>Paracoccaceae</taxon>
        <taxon>Litorisediminicola</taxon>
    </lineage>
</organism>
<dbReference type="InterPro" id="IPR018294">
    <property type="entry name" value="ISPD_synthase_CS"/>
</dbReference>
<keyword evidence="5" id="KW-1185">Reference proteome</keyword>
<evidence type="ECO:0000256" key="3">
    <source>
        <dbReference type="SAM" id="MobiDB-lite"/>
    </source>
</evidence>
<dbReference type="PROSITE" id="PS00330">
    <property type="entry name" value="HEMOLYSIN_CALCIUM"/>
    <property type="match status" value="3"/>
</dbReference>